<feature type="domain" description="Heterokaryon incompatibility" evidence="1">
    <location>
        <begin position="221"/>
        <end position="374"/>
    </location>
</feature>
<proteinExistence type="predicted"/>
<organism evidence="2 3">
    <name type="scientific">Colletotrichum gloeosporioides (strain Cg-14)</name>
    <name type="common">Anthracnose fungus</name>
    <name type="synonym">Glomerella cingulata</name>
    <dbReference type="NCBI Taxonomy" id="1237896"/>
    <lineage>
        <taxon>Eukaryota</taxon>
        <taxon>Fungi</taxon>
        <taxon>Dikarya</taxon>
        <taxon>Ascomycota</taxon>
        <taxon>Pezizomycotina</taxon>
        <taxon>Sordariomycetes</taxon>
        <taxon>Hypocreomycetidae</taxon>
        <taxon>Glomerellales</taxon>
        <taxon>Glomerellaceae</taxon>
        <taxon>Colletotrichum</taxon>
        <taxon>Colletotrichum gloeosporioides species complex</taxon>
    </lineage>
</organism>
<sequence>MSLCSTCSSIDLLNIPTYPEKYILNKGSIFRPILSLLQVWGPWKEDEVSQFGVSFHRTFEDLLSASAECAVCIAALNGAYVFKSWVAQLSNKDEHISKYLKDGSVWEMRLVKYSKDTENILVISFDAEKNDINLIGAFRLCVHESDPLGSSITGRCLRNNPTHGTMFKQIAKWVTDCNRDHAQLECCVGDVNLPTRVLDVGIHDEQTNIKLCEVRNASGKYAALSYMWGQGKDHFRTTIASLEDYKAGIEIKAMPQTFQDAVITTRRLGLRYLWIDALCIIQDDTTDWGREAAKMGDVYSNAYIVLSVLKSSNDGAGFLGPPETLSYATCPYTAQGVTGTLFVCDIPRTQSCYISSEDFVWDEPLSKRGWTLQERWLAPRLVHFGPQQMMFECNAHFLCQDGTKFAGRYSNAKKDWDTVHDEERVLRASTEWTELINDQYVAGLWRKAMIEGLSWECTEPEPAASQYQAPSWSWASVNGTVSQQSFGNWLAHDGFDLTVLGLSRVLDCEVTPKGDDLYGEVLTCTLKMEGLFKTIGPVGCHPEETKLKFHVKNIPGAVCSIKFDTTDGAKKASNAVTSWFMLFQMTQRYDKPGAKRHMHQEGIVIVSKGEGLYQRLGKLRIEYGEWEDNKLIPDFETRTIAIE</sequence>
<comment type="caution">
    <text evidence="2">The sequence shown here is derived from an EMBL/GenBank/DDBJ whole genome shotgun (WGS) entry which is preliminary data.</text>
</comment>
<protein>
    <recommendedName>
        <fullName evidence="1">Heterokaryon incompatibility domain-containing protein</fullName>
    </recommendedName>
</protein>
<dbReference type="PANTHER" id="PTHR33112">
    <property type="entry name" value="DOMAIN PROTEIN, PUTATIVE-RELATED"/>
    <property type="match status" value="1"/>
</dbReference>
<reference evidence="3" key="1">
    <citation type="journal article" date="2013" name="Mol. Plant Microbe Interact.">
        <title>Global aspects of pacC regulation of pathogenicity genes in Colletotrichum gloeosporioides as revealed by transcriptome analysis.</title>
        <authorList>
            <person name="Alkan N."/>
            <person name="Meng X."/>
            <person name="Friedlander G."/>
            <person name="Reuveni E."/>
            <person name="Sukno S."/>
            <person name="Sherman A."/>
            <person name="Thon M."/>
            <person name="Fluhr R."/>
            <person name="Prusky D."/>
        </authorList>
    </citation>
    <scope>NUCLEOTIDE SEQUENCE [LARGE SCALE GENOMIC DNA]</scope>
    <source>
        <strain evidence="3">Cg-14</strain>
    </source>
</reference>
<dbReference type="HOGENOM" id="CLU_002639_3_2_1"/>
<dbReference type="OrthoDB" id="5362512at2759"/>
<evidence type="ECO:0000313" key="2">
    <source>
        <dbReference type="EMBL" id="EQB53873.1"/>
    </source>
</evidence>
<dbReference type="Pfam" id="PF06985">
    <property type="entry name" value="HET"/>
    <property type="match status" value="1"/>
</dbReference>
<dbReference type="Proteomes" id="UP000015530">
    <property type="component" value="Unassembled WGS sequence"/>
</dbReference>
<gene>
    <name evidence="2" type="ORF">CGLO_06362</name>
</gene>
<name>T0KMF2_COLGC</name>
<dbReference type="OMA" id="RIEYGEW"/>
<accession>T0KMF2</accession>
<dbReference type="EMBL" id="AMYD01001288">
    <property type="protein sequence ID" value="EQB53873.1"/>
    <property type="molecule type" value="Genomic_DNA"/>
</dbReference>
<dbReference type="PANTHER" id="PTHR33112:SF16">
    <property type="entry name" value="HETEROKARYON INCOMPATIBILITY DOMAIN-CONTAINING PROTEIN"/>
    <property type="match status" value="1"/>
</dbReference>
<evidence type="ECO:0000259" key="1">
    <source>
        <dbReference type="Pfam" id="PF06985"/>
    </source>
</evidence>
<dbReference type="InterPro" id="IPR010730">
    <property type="entry name" value="HET"/>
</dbReference>
<evidence type="ECO:0000313" key="3">
    <source>
        <dbReference type="Proteomes" id="UP000015530"/>
    </source>
</evidence>
<dbReference type="STRING" id="1237896.T0KMF2"/>
<dbReference type="AlphaFoldDB" id="T0KMF2"/>